<dbReference type="PANTHER" id="PTHR15601">
    <property type="entry name" value="STRESS ASSOCIATED ENDOPLASMIC RETICULUM PROTEIN SERP1/RAMP4"/>
    <property type="match status" value="1"/>
</dbReference>
<keyword evidence="2" id="KW-0812">Transmembrane</keyword>
<comment type="similarity">
    <text evidence="1 9">Belongs to the RAMP4 family.</text>
</comment>
<dbReference type="Pfam" id="PF06624">
    <property type="entry name" value="RAMP4"/>
    <property type="match status" value="1"/>
</dbReference>
<evidence type="ECO:0000256" key="5">
    <source>
        <dbReference type="ARBA" id="ARBA00023136"/>
    </source>
</evidence>
<keyword evidence="6" id="KW-0834">Unfolded protein response</keyword>
<comment type="function">
    <text evidence="7">Interacts with target proteins during their translocation into the lumen of the endoplasmic reticulum. Protects unfolded target proteins against degradation during ER stress. May facilitate glycosylation of target proteins after termination of ER stress. May modulate the use of N-glycosylation sites on target proteins.</text>
</comment>
<protein>
    <recommendedName>
        <fullName evidence="9">Stress-associated endoplasmic reticulum protein</fullName>
    </recommendedName>
</protein>
<accession>S7MR78</accession>
<name>S7MR78_MYOBR</name>
<dbReference type="PANTHER" id="PTHR15601:SF0">
    <property type="entry name" value="GEO09675P1"/>
    <property type="match status" value="1"/>
</dbReference>
<keyword evidence="4" id="KW-1133">Transmembrane helix</keyword>
<dbReference type="GO" id="GO:0005789">
    <property type="term" value="C:endoplasmic reticulum membrane"/>
    <property type="evidence" value="ECO:0007669"/>
    <property type="project" value="UniProtKB-SubCell"/>
</dbReference>
<comment type="subunit">
    <text evidence="8">Interacts with SEC61B, SEC61A1 and the SEC61 complex. Interacts with CANX.</text>
</comment>
<dbReference type="Proteomes" id="UP000052978">
    <property type="component" value="Unassembled WGS sequence"/>
</dbReference>
<keyword evidence="12" id="KW-1185">Reference proteome</keyword>
<proteinExistence type="inferred from homology"/>
<evidence type="ECO:0000256" key="6">
    <source>
        <dbReference type="ARBA" id="ARBA00023230"/>
    </source>
</evidence>
<dbReference type="EMBL" id="KE161898">
    <property type="protein sequence ID" value="EPQ05885.1"/>
    <property type="molecule type" value="Genomic_DNA"/>
</dbReference>
<dbReference type="InterPro" id="IPR010580">
    <property type="entry name" value="ER_stress-assoc"/>
</dbReference>
<gene>
    <name evidence="11" type="ORF">D623_10026577</name>
</gene>
<evidence type="ECO:0000256" key="3">
    <source>
        <dbReference type="ARBA" id="ARBA00022824"/>
    </source>
</evidence>
<keyword evidence="3 9" id="KW-0256">Endoplasmic reticulum</keyword>
<dbReference type="GO" id="GO:0030968">
    <property type="term" value="P:endoplasmic reticulum unfolded protein response"/>
    <property type="evidence" value="ECO:0007669"/>
    <property type="project" value="TreeGrafter"/>
</dbReference>
<evidence type="ECO:0000256" key="10">
    <source>
        <dbReference type="SAM" id="MobiDB-lite"/>
    </source>
</evidence>
<evidence type="ECO:0000256" key="1">
    <source>
        <dbReference type="ARBA" id="ARBA00005500"/>
    </source>
</evidence>
<evidence type="ECO:0000313" key="12">
    <source>
        <dbReference type="Proteomes" id="UP000052978"/>
    </source>
</evidence>
<comment type="subcellular location">
    <subcellularLocation>
        <location evidence="9">Membrane</location>
        <topology evidence="9">Single-pass membrane protein</topology>
    </subcellularLocation>
    <subcellularLocation>
        <location evidence="9">Endoplasmic reticulum membrane</location>
        <topology evidence="9">Single-pass membrane protein</topology>
    </subcellularLocation>
</comment>
<organism evidence="11 12">
    <name type="scientific">Myotis brandtii</name>
    <name type="common">Brandt's bat</name>
    <dbReference type="NCBI Taxonomy" id="109478"/>
    <lineage>
        <taxon>Eukaryota</taxon>
        <taxon>Metazoa</taxon>
        <taxon>Chordata</taxon>
        <taxon>Craniata</taxon>
        <taxon>Vertebrata</taxon>
        <taxon>Euteleostomi</taxon>
        <taxon>Mammalia</taxon>
        <taxon>Eutheria</taxon>
        <taxon>Laurasiatheria</taxon>
        <taxon>Chiroptera</taxon>
        <taxon>Yangochiroptera</taxon>
        <taxon>Vespertilionidae</taxon>
        <taxon>Myotis</taxon>
    </lineage>
</organism>
<evidence type="ECO:0000256" key="4">
    <source>
        <dbReference type="ARBA" id="ARBA00022989"/>
    </source>
</evidence>
<evidence type="ECO:0000256" key="8">
    <source>
        <dbReference type="ARBA" id="ARBA00038831"/>
    </source>
</evidence>
<evidence type="ECO:0000256" key="2">
    <source>
        <dbReference type="ARBA" id="ARBA00022692"/>
    </source>
</evidence>
<dbReference type="AlphaFoldDB" id="S7MR78"/>
<sequence>MGAKVAGVGLPAKRGPGMWREGPGGDVEDGPRPTPVPTAASQPTVPFKRPQEEKYPVGPWLLALFVFVVCGSDKMHCPEIPAVQPSWVCSQMDNAYIKSWLLLD</sequence>
<reference evidence="11 12" key="1">
    <citation type="journal article" date="2013" name="Nat. Commun.">
        <title>Genome analysis reveals insights into physiology and longevity of the Brandt's bat Myotis brandtii.</title>
        <authorList>
            <person name="Seim I."/>
            <person name="Fang X."/>
            <person name="Xiong Z."/>
            <person name="Lobanov A.V."/>
            <person name="Huang Z."/>
            <person name="Ma S."/>
            <person name="Feng Y."/>
            <person name="Turanov A.A."/>
            <person name="Zhu Y."/>
            <person name="Lenz T.L."/>
            <person name="Gerashchenko M.V."/>
            <person name="Fan D."/>
            <person name="Hee Yim S."/>
            <person name="Yao X."/>
            <person name="Jordan D."/>
            <person name="Xiong Y."/>
            <person name="Ma Y."/>
            <person name="Lyapunov A.N."/>
            <person name="Chen G."/>
            <person name="Kulakova O.I."/>
            <person name="Sun Y."/>
            <person name="Lee S.G."/>
            <person name="Bronson R.T."/>
            <person name="Moskalev A.A."/>
            <person name="Sunyaev S.R."/>
            <person name="Zhang G."/>
            <person name="Krogh A."/>
            <person name="Wang J."/>
            <person name="Gladyshev V.N."/>
        </authorList>
    </citation>
    <scope>NUCLEOTIDE SEQUENCE [LARGE SCALE GENOMIC DNA]</scope>
</reference>
<keyword evidence="5" id="KW-0472">Membrane</keyword>
<comment type="function">
    <text evidence="9">Interacts with target proteins during translocation into the lumen of the endoplasmic reticulum. Protects unfolded target proteins against degradation and facilitate correct glycosylation.</text>
</comment>
<evidence type="ECO:0000313" key="11">
    <source>
        <dbReference type="EMBL" id="EPQ05885.1"/>
    </source>
</evidence>
<evidence type="ECO:0000256" key="7">
    <source>
        <dbReference type="ARBA" id="ARBA00037157"/>
    </source>
</evidence>
<evidence type="ECO:0000256" key="9">
    <source>
        <dbReference type="RuleBase" id="RU364120"/>
    </source>
</evidence>
<feature type="region of interest" description="Disordered" evidence="10">
    <location>
        <begin position="1"/>
        <end position="50"/>
    </location>
</feature>